<protein>
    <recommendedName>
        <fullName evidence="2">Activating transcription factor 7-interacting protein Fn3 domain-containing protein</fullName>
    </recommendedName>
</protein>
<dbReference type="GO" id="GO:0006355">
    <property type="term" value="P:regulation of DNA-templated transcription"/>
    <property type="evidence" value="ECO:0007669"/>
    <property type="project" value="TreeGrafter"/>
</dbReference>
<evidence type="ECO:0000256" key="1">
    <source>
        <dbReference type="SAM" id="MobiDB-lite"/>
    </source>
</evidence>
<dbReference type="PANTHER" id="PTHR23210">
    <property type="entry name" value="ACTIVATING TRANSCRIPTION FACTOR 7 INTERACTING PROTEIN"/>
    <property type="match status" value="1"/>
</dbReference>
<evidence type="ECO:0000313" key="3">
    <source>
        <dbReference type="Ensembl" id="ENSAPEP00000019305.1"/>
    </source>
</evidence>
<dbReference type="Proteomes" id="UP000265080">
    <property type="component" value="Chromosome 14"/>
</dbReference>
<reference evidence="3 4" key="1">
    <citation type="submission" date="2018-03" db="EMBL/GenBank/DDBJ databases">
        <title>Finding Nemo's genes: A chromosome-scale reference assembly of the genome of the orange clownfish Amphiprion percula.</title>
        <authorList>
            <person name="Lehmann R."/>
        </authorList>
    </citation>
    <scope>NUCLEOTIDE SEQUENCE</scope>
</reference>
<dbReference type="AlphaFoldDB" id="A0A3P8T2F8"/>
<dbReference type="GO" id="GO:0005667">
    <property type="term" value="C:transcription regulator complex"/>
    <property type="evidence" value="ECO:0007669"/>
    <property type="project" value="TreeGrafter"/>
</dbReference>
<dbReference type="PANTHER" id="PTHR23210:SF26">
    <property type="entry name" value="ACTIVATING TRANSCRIPTION FACTOR 7-INTERACTING PROTEIN 1"/>
    <property type="match status" value="1"/>
</dbReference>
<dbReference type="Ensembl" id="ENSAPET00000019830.1">
    <property type="protein sequence ID" value="ENSAPEP00000019305.1"/>
    <property type="gene ID" value="ENSAPEG00000013775.1"/>
</dbReference>
<accession>A0A3P8T2F8</accession>
<dbReference type="OMA" id="RRDCRIN"/>
<dbReference type="InterPro" id="IPR056565">
    <property type="entry name" value="Fn3_ATF7IP"/>
</dbReference>
<sequence>MSEVQDQTQGCSSFKRPAREKVNPSTKSKKRKRLSVSLQDKSRRVNIGMAFNRWRALKATKGLNSDAEVALCLLDVMKRLPSTSASTGTDGRIKISQSEVQALVKQEVRSAVRKHEARLQSLIETFQQLDNGLNCEKSIQNLEARINRVSKKAEAAISYVTKTQMKCPPPCSVNDDIISIDSEDESTETTSQNEKSRDSAARTGEVLKMMKTTKKALKEVHGFYEALTTATEDFKKNIPPVFTSHNGLECKESMKNQLKKSTRNAELKQEQPPPVCSRSRSHEYKKTIKKEPEESAGSEDLQKYHPPVHAPNDSPGWSGFVKVIKEEPEDPQTKENNNEKFEEPEAKKMKVEYVPSHTDGDTVQRGLSFPRLPDPTFPSVLSMEAASYSIPPKLEVQLALIKNPISLSVLWKLAEEVPSPPPMDSYTIFLTMEKTKGSGIFPDWKVLGEVKAIELPMCVLIRKHKPGHKVCAVVVGKDVFGRYGPYSAVATAAIPE</sequence>
<feature type="domain" description="Activating transcription factor 7-interacting protein Fn3" evidence="2">
    <location>
        <begin position="390"/>
        <end position="491"/>
    </location>
</feature>
<reference evidence="3" key="3">
    <citation type="submission" date="2025-09" db="UniProtKB">
        <authorList>
            <consortium name="Ensembl"/>
        </authorList>
    </citation>
    <scope>IDENTIFICATION</scope>
</reference>
<name>A0A3P8T2F8_AMPPE</name>
<dbReference type="GeneTree" id="ENSGT00940000173497"/>
<dbReference type="Pfam" id="PF16794">
    <property type="entry name" value="fn3_4"/>
    <property type="match status" value="1"/>
</dbReference>
<dbReference type="InterPro" id="IPR026085">
    <property type="entry name" value="ATF7-int"/>
</dbReference>
<evidence type="ECO:0000313" key="4">
    <source>
        <dbReference type="Proteomes" id="UP000265080"/>
    </source>
</evidence>
<feature type="region of interest" description="Disordered" evidence="1">
    <location>
        <begin position="257"/>
        <end position="312"/>
    </location>
</feature>
<reference evidence="3" key="2">
    <citation type="submission" date="2025-08" db="UniProtKB">
        <authorList>
            <consortium name="Ensembl"/>
        </authorList>
    </citation>
    <scope>IDENTIFICATION</scope>
</reference>
<evidence type="ECO:0000259" key="2">
    <source>
        <dbReference type="Pfam" id="PF16794"/>
    </source>
</evidence>
<feature type="region of interest" description="Disordered" evidence="1">
    <location>
        <begin position="1"/>
        <end position="37"/>
    </location>
</feature>
<dbReference type="GO" id="GO:0005634">
    <property type="term" value="C:nucleus"/>
    <property type="evidence" value="ECO:0007669"/>
    <property type="project" value="TreeGrafter"/>
</dbReference>
<keyword evidence="4" id="KW-1185">Reference proteome</keyword>
<dbReference type="GO" id="GO:0003712">
    <property type="term" value="F:transcription coregulator activity"/>
    <property type="evidence" value="ECO:0007669"/>
    <property type="project" value="TreeGrafter"/>
</dbReference>
<feature type="compositionally biased region" description="Polar residues" evidence="1">
    <location>
        <begin position="1"/>
        <end position="12"/>
    </location>
</feature>
<dbReference type="STRING" id="161767.ENSAPEP00000019305"/>
<proteinExistence type="predicted"/>
<organism evidence="3 4">
    <name type="scientific">Amphiprion percula</name>
    <name type="common">Orange clownfish</name>
    <name type="synonym">Lutjanus percula</name>
    <dbReference type="NCBI Taxonomy" id="161767"/>
    <lineage>
        <taxon>Eukaryota</taxon>
        <taxon>Metazoa</taxon>
        <taxon>Chordata</taxon>
        <taxon>Craniata</taxon>
        <taxon>Vertebrata</taxon>
        <taxon>Euteleostomi</taxon>
        <taxon>Actinopterygii</taxon>
        <taxon>Neopterygii</taxon>
        <taxon>Teleostei</taxon>
        <taxon>Neoteleostei</taxon>
        <taxon>Acanthomorphata</taxon>
        <taxon>Ovalentaria</taxon>
        <taxon>Pomacentridae</taxon>
        <taxon>Amphiprion</taxon>
    </lineage>
</organism>
<feature type="compositionally biased region" description="Basic and acidic residues" evidence="1">
    <location>
        <begin position="280"/>
        <end position="293"/>
    </location>
</feature>